<evidence type="ECO:0000313" key="11">
    <source>
        <dbReference type="Proteomes" id="UP000013966"/>
    </source>
</evidence>
<keyword evidence="7 8" id="KW-0472">Membrane</keyword>
<evidence type="ECO:0000256" key="2">
    <source>
        <dbReference type="ARBA" id="ARBA00022448"/>
    </source>
</evidence>
<dbReference type="Proteomes" id="UP000013966">
    <property type="component" value="Plasmid p1"/>
</dbReference>
<keyword evidence="11" id="KW-1185">Reference proteome</keyword>
<geneLocation type="plasmid" evidence="10 11">
    <name>p1</name>
</geneLocation>
<feature type="transmembrane region" description="Helical" evidence="8">
    <location>
        <begin position="172"/>
        <end position="191"/>
    </location>
</feature>
<keyword evidence="2 8" id="KW-0813">Transport</keyword>
<evidence type="ECO:0000256" key="6">
    <source>
        <dbReference type="ARBA" id="ARBA00022989"/>
    </source>
</evidence>
<feature type="transmembrane region" description="Helical" evidence="8">
    <location>
        <begin position="380"/>
        <end position="402"/>
    </location>
</feature>
<feature type="transmembrane region" description="Helical" evidence="8">
    <location>
        <begin position="545"/>
        <end position="569"/>
    </location>
</feature>
<dbReference type="GO" id="GO:0005886">
    <property type="term" value="C:plasma membrane"/>
    <property type="evidence" value="ECO:0007669"/>
    <property type="project" value="UniProtKB-SubCell"/>
</dbReference>
<feature type="transmembrane region" description="Helical" evidence="8">
    <location>
        <begin position="315"/>
        <end position="340"/>
    </location>
</feature>
<evidence type="ECO:0000313" key="10">
    <source>
        <dbReference type="EMBL" id="BAN28112.1"/>
    </source>
</evidence>
<accession>R4X5D6</accession>
<evidence type="ECO:0000256" key="5">
    <source>
        <dbReference type="ARBA" id="ARBA00022692"/>
    </source>
</evidence>
<evidence type="ECO:0000256" key="8">
    <source>
        <dbReference type="RuleBase" id="RU363032"/>
    </source>
</evidence>
<protein>
    <submittedName>
        <fullName evidence="10">Binding-protein-dependent transport systems inner membrane component</fullName>
    </submittedName>
</protein>
<comment type="similarity">
    <text evidence="8">Belongs to the binding-protein-dependent transport system permease family.</text>
</comment>
<feature type="transmembrane region" description="Helical" evidence="8">
    <location>
        <begin position="440"/>
        <end position="459"/>
    </location>
</feature>
<proteinExistence type="inferred from homology"/>
<dbReference type="PANTHER" id="PTHR43357">
    <property type="entry name" value="INNER MEMBRANE ABC TRANSPORTER PERMEASE PROTEIN YDCV"/>
    <property type="match status" value="1"/>
</dbReference>
<dbReference type="HOGENOM" id="CLU_021838_2_1_4"/>
<sequence length="580" mass="64044">MELTFDAMKAAISRSTRLDAKWLVIGGAVAITGVLALIPLVFLFWQSFFTPQVADSPAVFTFGNYTLAYGTPETLRTLFNSLKFAFGAACVSFSIGTVLAWIIERTNTPFRKFFYAITIVPLIVPSILFTIAWIFLASPKIGVLNVALGSLFGVTKPVFNIYSMGGMIWVDGLHYSTMAFLLMSAAFRGMDPSLEESSLMSGAGIARTMWRITLRLAFPAIVSTLLILFVRALESFEVPALIGLPVKLQVFTSSIYEAIEQYPSQIGLASSYSMLLLAITSVGLYLQSRVSSGGGKYSTMSGKGFRPRVVEIGKWRYLTVGVFVVYFLLIVALPFAVLLWSSLQKYYRTPSLAALHHLSFDAYRYILHLSTLRHAVLNSLLLSFGCATAVMLLSAVICWIVIKTKLPGRWFLDNLASLPLVFPGLVLGLSFMIVSLKVDIGIYGTLWILLIAYITRFMPYGMRYTTTSMVQIHKELEESAAMSCASWSATFFRIVLPLLKPGLLAGWIYVMIVSIRELSSSILLYSPGAETVSIVIWELWQNGQYVELSALSVMLVLALLALVMLLQWIGGKFGVKANHA</sequence>
<reference evidence="10 11" key="2">
    <citation type="journal article" date="2018" name="Int. J. Syst. Evol. Microbiol.">
        <title>Burkholderia insecticola sp. nov., a gut symbiotic bacterium of the bean bug Riptortus pedestris.</title>
        <authorList>
            <person name="Takeshita K."/>
            <person name="Tamaki H."/>
            <person name="Ohbayashi T."/>
            <person name="Meng X.-Y."/>
            <person name="Sone T."/>
            <person name="Mitani Y."/>
            <person name="Peeters C."/>
            <person name="Kikuchi Y."/>
            <person name="Vandamme P."/>
        </authorList>
    </citation>
    <scope>NUCLEOTIDE SEQUENCE [LARGE SCALE GENOMIC DNA]</scope>
    <source>
        <strain evidence="10">RPE64</strain>
        <plasmid evidence="10 11">p1</plasmid>
    </source>
</reference>
<dbReference type="KEGG" id="buo:BRPE64_DCDS11760"/>
<dbReference type="EMBL" id="AP013061">
    <property type="protein sequence ID" value="BAN28112.1"/>
    <property type="molecule type" value="Genomic_DNA"/>
</dbReference>
<evidence type="ECO:0000256" key="4">
    <source>
        <dbReference type="ARBA" id="ARBA00022519"/>
    </source>
</evidence>
<dbReference type="Gene3D" id="1.10.3720.10">
    <property type="entry name" value="MetI-like"/>
    <property type="match status" value="2"/>
</dbReference>
<evidence type="ECO:0000256" key="1">
    <source>
        <dbReference type="ARBA" id="ARBA00004429"/>
    </source>
</evidence>
<dbReference type="PATRIC" id="fig|758793.3.peg.6317"/>
<dbReference type="PROSITE" id="PS50928">
    <property type="entry name" value="ABC_TM1"/>
    <property type="match status" value="2"/>
</dbReference>
<evidence type="ECO:0000256" key="3">
    <source>
        <dbReference type="ARBA" id="ARBA00022475"/>
    </source>
</evidence>
<dbReference type="CDD" id="cd06261">
    <property type="entry name" value="TM_PBP2"/>
    <property type="match status" value="2"/>
</dbReference>
<keyword evidence="6 8" id="KW-1133">Transmembrane helix</keyword>
<feature type="transmembrane region" description="Helical" evidence="8">
    <location>
        <begin position="212"/>
        <end position="233"/>
    </location>
</feature>
<dbReference type="RefSeq" id="WP_016348820.1">
    <property type="nucleotide sequence ID" value="NC_021289.1"/>
</dbReference>
<dbReference type="GO" id="GO:0055085">
    <property type="term" value="P:transmembrane transport"/>
    <property type="evidence" value="ECO:0007669"/>
    <property type="project" value="InterPro"/>
</dbReference>
<feature type="transmembrane region" description="Helical" evidence="8">
    <location>
        <begin position="114"/>
        <end position="136"/>
    </location>
</feature>
<evidence type="ECO:0000259" key="9">
    <source>
        <dbReference type="PROSITE" id="PS50928"/>
    </source>
</evidence>
<feature type="transmembrane region" description="Helical" evidence="8">
    <location>
        <begin position="414"/>
        <end position="434"/>
    </location>
</feature>
<feature type="domain" description="ABC transmembrane type-1" evidence="9">
    <location>
        <begin position="376"/>
        <end position="566"/>
    </location>
</feature>
<keyword evidence="3" id="KW-1003">Cell membrane</keyword>
<dbReference type="PANTHER" id="PTHR43357:SF4">
    <property type="entry name" value="INNER MEMBRANE ABC TRANSPORTER PERMEASE PROTEIN YDCV"/>
    <property type="match status" value="1"/>
</dbReference>
<feature type="transmembrane region" description="Helical" evidence="8">
    <location>
        <begin position="84"/>
        <end position="102"/>
    </location>
</feature>
<dbReference type="Pfam" id="PF00528">
    <property type="entry name" value="BPD_transp_1"/>
    <property type="match status" value="2"/>
</dbReference>
<feature type="transmembrane region" description="Helical" evidence="8">
    <location>
        <begin position="266"/>
        <end position="286"/>
    </location>
</feature>
<feature type="transmembrane region" description="Helical" evidence="8">
    <location>
        <begin position="22"/>
        <end position="45"/>
    </location>
</feature>
<keyword evidence="10" id="KW-0614">Plasmid</keyword>
<reference evidence="10 11" key="1">
    <citation type="journal article" date="2013" name="Genome Announc.">
        <title>Complete Genome Sequence of Burkholderia sp. Strain RPE64, Bacterial Symbiont of the Bean Bug Riptortus pedestris.</title>
        <authorList>
            <person name="Shibata T.F."/>
            <person name="Maeda T."/>
            <person name="Nikoh N."/>
            <person name="Yamaguchi K."/>
            <person name="Oshima K."/>
            <person name="Hattori M."/>
            <person name="Nishiyama T."/>
            <person name="Hasebe M."/>
            <person name="Fukatsu T."/>
            <person name="Kikuchi Y."/>
            <person name="Shigenobu S."/>
        </authorList>
    </citation>
    <scope>NUCLEOTIDE SEQUENCE [LARGE SCALE GENOMIC DNA]</scope>
    <source>
        <plasmid evidence="10 11">p1</plasmid>
    </source>
</reference>
<evidence type="ECO:0000256" key="7">
    <source>
        <dbReference type="ARBA" id="ARBA00023136"/>
    </source>
</evidence>
<feature type="domain" description="ABC transmembrane type-1" evidence="9">
    <location>
        <begin position="78"/>
        <end position="287"/>
    </location>
</feature>
<gene>
    <name evidence="10" type="ORF">BRPE64_DCDS11760</name>
</gene>
<dbReference type="AlphaFoldDB" id="R4X5D6"/>
<comment type="subcellular location">
    <subcellularLocation>
        <location evidence="1">Cell inner membrane</location>
        <topology evidence="1">Multi-pass membrane protein</topology>
    </subcellularLocation>
    <subcellularLocation>
        <location evidence="8">Cell membrane</location>
        <topology evidence="8">Multi-pass membrane protein</topology>
    </subcellularLocation>
</comment>
<name>R4X5D6_9BURK</name>
<keyword evidence="5 8" id="KW-0812">Transmembrane</keyword>
<dbReference type="SUPFAM" id="SSF161098">
    <property type="entry name" value="MetI-like"/>
    <property type="match status" value="2"/>
</dbReference>
<dbReference type="OrthoDB" id="9790211at2"/>
<keyword evidence="4" id="KW-0997">Cell inner membrane</keyword>
<dbReference type="InterPro" id="IPR035906">
    <property type="entry name" value="MetI-like_sf"/>
</dbReference>
<organism evidence="10 11">
    <name type="scientific">Caballeronia insecticola</name>
    <dbReference type="NCBI Taxonomy" id="758793"/>
    <lineage>
        <taxon>Bacteria</taxon>
        <taxon>Pseudomonadati</taxon>
        <taxon>Pseudomonadota</taxon>
        <taxon>Betaproteobacteria</taxon>
        <taxon>Burkholderiales</taxon>
        <taxon>Burkholderiaceae</taxon>
        <taxon>Caballeronia</taxon>
    </lineage>
</organism>
<dbReference type="InterPro" id="IPR000515">
    <property type="entry name" value="MetI-like"/>
</dbReference>